<evidence type="ECO:0000313" key="2">
    <source>
        <dbReference type="Proteomes" id="UP001165648"/>
    </source>
</evidence>
<reference evidence="1 2" key="1">
    <citation type="submission" date="2022-07" db="EMBL/GenBank/DDBJ databases">
        <title>Bombella genomes.</title>
        <authorList>
            <person name="Harer L."/>
            <person name="Styblova S."/>
            <person name="Ehrmann M."/>
        </authorList>
    </citation>
    <scope>NUCLEOTIDE SEQUENCE [LARGE SCALE GENOMIC DNA]</scope>
    <source>
        <strain evidence="1 2">TMW 2.2558</strain>
    </source>
</reference>
<gene>
    <name evidence="1" type="ORF">NQF64_04155</name>
</gene>
<keyword evidence="2" id="KW-1185">Reference proteome</keyword>
<comment type="caution">
    <text evidence="1">The sequence shown here is derived from an EMBL/GenBank/DDBJ whole genome shotgun (WGS) entry which is preliminary data.</text>
</comment>
<dbReference type="EMBL" id="JANIDW010000001">
    <property type="protein sequence ID" value="MCX5614436.1"/>
    <property type="molecule type" value="Genomic_DNA"/>
</dbReference>
<name>A0ABT3W5U1_9PROT</name>
<dbReference type="RefSeq" id="WP_266106545.1">
    <property type="nucleotide sequence ID" value="NZ_JANIDW010000001.1"/>
</dbReference>
<sequence>MIDVFEAASGMLGDVNPMQDAVLRVSDGVAIAEDYSATSTYRDIPVHIEVQALAGGDLQLLENIEQQADMRTVYMRGAVHALNRPLDTGGDLLLFNGGIWRVTQVLEQWGGDDWCKIAVTRQIKDGQTSN</sequence>
<proteinExistence type="predicted"/>
<protein>
    <submittedName>
        <fullName evidence="1">Uncharacterized protein</fullName>
    </submittedName>
</protein>
<evidence type="ECO:0000313" key="1">
    <source>
        <dbReference type="EMBL" id="MCX5614436.1"/>
    </source>
</evidence>
<accession>A0ABT3W5U1</accession>
<organism evidence="1 2">
    <name type="scientific">Bombella saccharophila</name>
    <dbReference type="NCBI Taxonomy" id="2967338"/>
    <lineage>
        <taxon>Bacteria</taxon>
        <taxon>Pseudomonadati</taxon>
        <taxon>Pseudomonadota</taxon>
        <taxon>Alphaproteobacteria</taxon>
        <taxon>Acetobacterales</taxon>
        <taxon>Acetobacteraceae</taxon>
        <taxon>Bombella</taxon>
    </lineage>
</organism>
<dbReference type="Proteomes" id="UP001165648">
    <property type="component" value="Unassembled WGS sequence"/>
</dbReference>